<dbReference type="InterPro" id="IPR004883">
    <property type="entry name" value="LOB"/>
</dbReference>
<protein>
    <submittedName>
        <fullName evidence="5">Protein ASYMMETRIC LEAVES 2-like</fullName>
    </submittedName>
</protein>
<dbReference type="PROSITE" id="PS50891">
    <property type="entry name" value="LOB"/>
    <property type="match status" value="1"/>
</dbReference>
<comment type="similarity">
    <text evidence="1">Belongs to the LOB domain-containing protein family.</text>
</comment>
<proteinExistence type="inferred from homology"/>
<dbReference type="RefSeq" id="XP_027346540.1">
    <property type="nucleotide sequence ID" value="XM_027490739.1"/>
</dbReference>
<dbReference type="PANTHER" id="PTHR31301">
    <property type="entry name" value="LOB DOMAIN-CONTAINING PROTEIN 4-RELATED"/>
    <property type="match status" value="1"/>
</dbReference>
<reference evidence="4" key="1">
    <citation type="journal article" date="2019" name="Toxins">
        <title>Detection of Abrin-Like and Prepropulchellin-Like Toxin Genes and Transcripts Using Whole Genome Sequencing and Full-Length Transcript Sequencing of Abrus precatorius.</title>
        <authorList>
            <person name="Hovde B.T."/>
            <person name="Daligault H.E."/>
            <person name="Hanschen E.R."/>
            <person name="Kunde Y.A."/>
            <person name="Johnson M.B."/>
            <person name="Starkenburg S.R."/>
            <person name="Johnson S.L."/>
        </authorList>
    </citation>
    <scope>NUCLEOTIDE SEQUENCE [LARGE SCALE GENOMIC DNA]</scope>
</reference>
<dbReference type="KEGG" id="aprc:113858214"/>
<gene>
    <name evidence="5" type="primary">LOC113858214</name>
</gene>
<feature type="compositionally biased region" description="Low complexity" evidence="2">
    <location>
        <begin position="272"/>
        <end position="284"/>
    </location>
</feature>
<feature type="region of interest" description="Disordered" evidence="2">
    <location>
        <begin position="272"/>
        <end position="296"/>
    </location>
</feature>
<dbReference type="AlphaFoldDB" id="A0A8B8KRS1"/>
<dbReference type="Pfam" id="PF03195">
    <property type="entry name" value="LOB"/>
    <property type="match status" value="1"/>
</dbReference>
<evidence type="ECO:0000256" key="1">
    <source>
        <dbReference type="ARBA" id="ARBA00005474"/>
    </source>
</evidence>
<accession>A0A8B8KRS1</accession>
<keyword evidence="4" id="KW-1185">Reference proteome</keyword>
<name>A0A8B8KRS1_ABRPR</name>
<evidence type="ECO:0000256" key="2">
    <source>
        <dbReference type="SAM" id="MobiDB-lite"/>
    </source>
</evidence>
<organism evidence="4 5">
    <name type="scientific">Abrus precatorius</name>
    <name type="common">Indian licorice</name>
    <name type="synonym">Glycine abrus</name>
    <dbReference type="NCBI Taxonomy" id="3816"/>
    <lineage>
        <taxon>Eukaryota</taxon>
        <taxon>Viridiplantae</taxon>
        <taxon>Streptophyta</taxon>
        <taxon>Embryophyta</taxon>
        <taxon>Tracheophyta</taxon>
        <taxon>Spermatophyta</taxon>
        <taxon>Magnoliopsida</taxon>
        <taxon>eudicotyledons</taxon>
        <taxon>Gunneridae</taxon>
        <taxon>Pentapetalae</taxon>
        <taxon>rosids</taxon>
        <taxon>fabids</taxon>
        <taxon>Fabales</taxon>
        <taxon>Fabaceae</taxon>
        <taxon>Papilionoideae</taxon>
        <taxon>50 kb inversion clade</taxon>
        <taxon>NPAAA clade</taxon>
        <taxon>indigoferoid/millettioid clade</taxon>
        <taxon>Abreae</taxon>
        <taxon>Abrus</taxon>
    </lineage>
</organism>
<sequence length="296" mass="33182">MSSPNSPCAACKSLRRKCTRECVFAPYFPPDNPQRFECVHRVFGASNVTKLLKELSATQRDDAVKSLAYEAEARIRDPVYGCVGFISVLQHRLRQIQTDLYNAKKELASYISPQAMQVLLANPGMLSSSGVLMPHLHQSVFNNFGDNNVPQPVLVGHGGGQLMIRDSQQQEFLQAQQLAADREQQHQHPYQQQVLLRNYEQQEEFMKFNNGLEHVGVFGNQMGGTGGELSPSLALGTFENVAPYQMQQQQQGEHHVPHSHLHPIEAQLLLSPQHQHTQQSQLHSEITEDTRSIGPS</sequence>
<feature type="domain" description="LOB" evidence="3">
    <location>
        <begin position="6"/>
        <end position="107"/>
    </location>
</feature>
<dbReference type="PANTHER" id="PTHR31301:SF198">
    <property type="entry name" value="LATERAL ORGAN BOUNDARIES (LOB) DOMAIN PROTEIN"/>
    <property type="match status" value="1"/>
</dbReference>
<dbReference type="GeneID" id="113858214"/>
<evidence type="ECO:0000313" key="4">
    <source>
        <dbReference type="Proteomes" id="UP000694853"/>
    </source>
</evidence>
<reference evidence="5" key="2">
    <citation type="submission" date="2025-08" db="UniProtKB">
        <authorList>
            <consortium name="RefSeq"/>
        </authorList>
    </citation>
    <scope>IDENTIFICATION</scope>
    <source>
        <tissue evidence="5">Young leaves</tissue>
    </source>
</reference>
<dbReference type="OrthoDB" id="772606at2759"/>
<evidence type="ECO:0000313" key="5">
    <source>
        <dbReference type="RefSeq" id="XP_027346540.1"/>
    </source>
</evidence>
<dbReference type="Proteomes" id="UP000694853">
    <property type="component" value="Unplaced"/>
</dbReference>
<evidence type="ECO:0000259" key="3">
    <source>
        <dbReference type="PROSITE" id="PS50891"/>
    </source>
</evidence>
<feature type="compositionally biased region" description="Basic and acidic residues" evidence="2">
    <location>
        <begin position="285"/>
        <end position="296"/>
    </location>
</feature>